<dbReference type="Proteomes" id="UP000030185">
    <property type="component" value="Unassembled WGS sequence"/>
</dbReference>
<dbReference type="eggNOG" id="ENOG5031UUW">
    <property type="taxonomic scope" value="Bacteria"/>
</dbReference>
<name>A0A098LHX1_9BACT</name>
<evidence type="ECO:0000313" key="2">
    <source>
        <dbReference type="EMBL" id="GAL86044.1"/>
    </source>
</evidence>
<keyword evidence="1" id="KW-0732">Signal</keyword>
<organism evidence="2 3">
    <name type="scientific">Sporocytophaga myxococcoides</name>
    <dbReference type="NCBI Taxonomy" id="153721"/>
    <lineage>
        <taxon>Bacteria</taxon>
        <taxon>Pseudomonadati</taxon>
        <taxon>Bacteroidota</taxon>
        <taxon>Cytophagia</taxon>
        <taxon>Cytophagales</taxon>
        <taxon>Cytophagaceae</taxon>
        <taxon>Sporocytophaga</taxon>
    </lineage>
</organism>
<proteinExistence type="predicted"/>
<sequence>MYRILLNIIFIAGVSSLLSACIKTLDEKDMPKIESKLVIGGYISPQDTIVKIFVGKSVPIYQKSKGFNANPVKDATVLLSGNGVSTSLLYDEKLSSYTIPASQYPIIPGATYHLIVSTPEGYYAEAETIVPKDINSSLKFSLDTIERSINYTYSGKSLQISVWWDDIQNQNNYYRIYGEAGTIYDSTYYSPKYKHYNEIYFDTKNIAIKDIGYENGKIGPFKTDTPLENMNRRLSDIGLTLLNTDRNYYEFYKSYDSNYQENFFSEPQNIYTNIKGGLGVFASYQKYTVKITLK</sequence>
<comment type="caution">
    <text evidence="2">The sequence shown here is derived from an EMBL/GenBank/DDBJ whole genome shotgun (WGS) entry which is preliminary data.</text>
</comment>
<evidence type="ECO:0008006" key="4">
    <source>
        <dbReference type="Google" id="ProtNLM"/>
    </source>
</evidence>
<feature type="chain" id="PRO_5001944667" description="DUF4249 domain-containing protein" evidence="1">
    <location>
        <begin position="21"/>
        <end position="294"/>
    </location>
</feature>
<dbReference type="PROSITE" id="PS51257">
    <property type="entry name" value="PROKAR_LIPOPROTEIN"/>
    <property type="match status" value="1"/>
</dbReference>
<dbReference type="InterPro" id="IPR025345">
    <property type="entry name" value="DUF4249"/>
</dbReference>
<dbReference type="EMBL" id="BBLT01000006">
    <property type="protein sequence ID" value="GAL86044.1"/>
    <property type="molecule type" value="Genomic_DNA"/>
</dbReference>
<dbReference type="AlphaFoldDB" id="A0A098LHX1"/>
<gene>
    <name evidence="2" type="ORF">MYP_3273</name>
</gene>
<dbReference type="Pfam" id="PF14054">
    <property type="entry name" value="DUF4249"/>
    <property type="match status" value="1"/>
</dbReference>
<protein>
    <recommendedName>
        <fullName evidence="4">DUF4249 domain-containing protein</fullName>
    </recommendedName>
</protein>
<accession>A0A098LHX1</accession>
<keyword evidence="3" id="KW-1185">Reference proteome</keyword>
<reference evidence="2 3" key="1">
    <citation type="submission" date="2014-09" db="EMBL/GenBank/DDBJ databases">
        <title>Sporocytophaga myxococcoides PG-01 genome sequencing.</title>
        <authorList>
            <person name="Liu L."/>
            <person name="Gao P.J."/>
            <person name="Chen G.J."/>
            <person name="Wang L.S."/>
        </authorList>
    </citation>
    <scope>NUCLEOTIDE SEQUENCE [LARGE SCALE GENOMIC DNA]</scope>
    <source>
        <strain evidence="2 3">PG-01</strain>
    </source>
</reference>
<dbReference type="RefSeq" id="WP_045465185.1">
    <property type="nucleotide sequence ID" value="NZ_BBLT01000006.1"/>
</dbReference>
<dbReference type="OrthoDB" id="1115009at2"/>
<evidence type="ECO:0000313" key="3">
    <source>
        <dbReference type="Proteomes" id="UP000030185"/>
    </source>
</evidence>
<evidence type="ECO:0000256" key="1">
    <source>
        <dbReference type="SAM" id="SignalP"/>
    </source>
</evidence>
<feature type="signal peptide" evidence="1">
    <location>
        <begin position="1"/>
        <end position="20"/>
    </location>
</feature>